<dbReference type="Gene3D" id="1.50.10.20">
    <property type="match status" value="1"/>
</dbReference>
<evidence type="ECO:0000313" key="7">
    <source>
        <dbReference type="EMBL" id="ADI29059.1"/>
    </source>
</evidence>
<evidence type="ECO:0000256" key="2">
    <source>
        <dbReference type="ARBA" id="ARBA00022729"/>
    </source>
</evidence>
<dbReference type="Proteomes" id="UP000000383">
    <property type="component" value="Chromosome"/>
</dbReference>
<dbReference type="InterPro" id="IPR041203">
    <property type="entry name" value="Bact_A2M_MG5"/>
</dbReference>
<dbReference type="PANTHER" id="PTHR40094:SF1">
    <property type="entry name" value="UBIQUITIN DOMAIN-CONTAINING PROTEIN"/>
    <property type="match status" value="1"/>
</dbReference>
<dbReference type="Pfam" id="PF11974">
    <property type="entry name" value="bMG3"/>
    <property type="match status" value="1"/>
</dbReference>
<dbReference type="InterPro" id="IPR021868">
    <property type="entry name" value="Alpha_2_Macroglob_MG3"/>
</dbReference>
<evidence type="ECO:0000313" key="8">
    <source>
        <dbReference type="Proteomes" id="UP000000383"/>
    </source>
</evidence>
<feature type="transmembrane region" description="Helical" evidence="4">
    <location>
        <begin position="6"/>
        <end position="26"/>
    </location>
</feature>
<feature type="region of interest" description="Disordered" evidence="3">
    <location>
        <begin position="566"/>
        <end position="588"/>
    </location>
</feature>
<reference evidence="7 8" key="2">
    <citation type="journal article" date="2011" name="J. Bacteriol.">
        <title>Genomes of three methylotrophs from a single niche uncover genetic and metabolic divergence of Methylophilaceae.</title>
        <authorList>
            <person name="Lapidus A."/>
            <person name="Clum A."/>
            <person name="Labutti K."/>
            <person name="Kaluzhnaya M.G."/>
            <person name="Lim S."/>
            <person name="Beck D.A."/>
            <person name="Glavina Del Rio T."/>
            <person name="Nolan M."/>
            <person name="Mavromatis K."/>
            <person name="Huntemann M."/>
            <person name="Lucas S."/>
            <person name="Lidstrom M.E."/>
            <person name="Ivanova N."/>
            <person name="Chistoserdova L."/>
        </authorList>
    </citation>
    <scope>NUCLEOTIDE SEQUENCE [LARGE SCALE GENOMIC DNA]</scope>
    <source>
        <strain evidence="7 8">301</strain>
    </source>
</reference>
<dbReference type="InterPro" id="IPR002890">
    <property type="entry name" value="MG2"/>
</dbReference>
<keyword evidence="8" id="KW-1185">Reference proteome</keyword>
<dbReference type="InterPro" id="IPR051802">
    <property type="entry name" value="YfhM-like"/>
</dbReference>
<evidence type="ECO:0000259" key="6">
    <source>
        <dbReference type="SMART" id="SM01360"/>
    </source>
</evidence>
<dbReference type="STRING" id="666681.M301_0675"/>
<keyword evidence="4" id="KW-1133">Transmembrane helix</keyword>
<keyword evidence="4" id="KW-0472">Membrane</keyword>
<feature type="region of interest" description="Disordered" evidence="3">
    <location>
        <begin position="1891"/>
        <end position="1924"/>
    </location>
</feature>
<dbReference type="RefSeq" id="WP_013147375.1">
    <property type="nucleotide sequence ID" value="NC_014207.1"/>
</dbReference>
<dbReference type="InterPro" id="IPR008930">
    <property type="entry name" value="Terpenoid_cyclase/PrenylTrfase"/>
</dbReference>
<evidence type="ECO:0000259" key="5">
    <source>
        <dbReference type="SMART" id="SM01359"/>
    </source>
</evidence>
<dbReference type="Pfam" id="PF00207">
    <property type="entry name" value="A2M"/>
    <property type="match status" value="1"/>
</dbReference>
<evidence type="ECO:0000256" key="4">
    <source>
        <dbReference type="SAM" id="Phobius"/>
    </source>
</evidence>
<dbReference type="PANTHER" id="PTHR40094">
    <property type="entry name" value="ALPHA-2-MACROGLOBULIN HOMOLOG"/>
    <property type="match status" value="1"/>
</dbReference>
<organism evidence="7 8">
    <name type="scientific">Methylotenera versatilis (strain 301)</name>
    <dbReference type="NCBI Taxonomy" id="666681"/>
    <lineage>
        <taxon>Bacteria</taxon>
        <taxon>Pseudomonadati</taxon>
        <taxon>Pseudomonadota</taxon>
        <taxon>Betaproteobacteria</taxon>
        <taxon>Nitrosomonadales</taxon>
        <taxon>Methylophilaceae</taxon>
        <taxon>Methylotenera</taxon>
    </lineage>
</organism>
<dbReference type="OrthoDB" id="9767116at2"/>
<evidence type="ECO:0000256" key="1">
    <source>
        <dbReference type="ARBA" id="ARBA00010556"/>
    </source>
</evidence>
<protein>
    <submittedName>
        <fullName evidence="7">Alpha-2-macroglobulin domain protein</fullName>
    </submittedName>
</protein>
<dbReference type="EMBL" id="CP002056">
    <property type="protein sequence ID" value="ADI29059.1"/>
    <property type="molecule type" value="Genomic_DNA"/>
</dbReference>
<dbReference type="Pfam" id="PF01835">
    <property type="entry name" value="MG2"/>
    <property type="match status" value="1"/>
</dbReference>
<dbReference type="Pfam" id="PF17973">
    <property type="entry name" value="bMG10"/>
    <property type="match status" value="1"/>
</dbReference>
<name>D7DNP2_METV0</name>
<dbReference type="InterPro" id="IPR011625">
    <property type="entry name" value="A2M_N_BRD"/>
</dbReference>
<feature type="domain" description="Alpha-2-macroglobulin" evidence="6">
    <location>
        <begin position="1287"/>
        <end position="1376"/>
    </location>
</feature>
<dbReference type="Pfam" id="PF17972">
    <property type="entry name" value="bMG5"/>
    <property type="match status" value="1"/>
</dbReference>
<sequence>MSFIRAGLQFIQMIFAKLWSLLGALLNHLLGSVNYQAPSWMKWCGGKLNELRLAMIQKPLKGLGILALIAALGAGGWQGWAWYKSRPQPVTVKVTVTVPTRTQIEDNLPPNPLKISFDSSVAPIEQVGKVISAGVNIMPKIEGVWKWNTENELSFQPKADWPVGTEYKVSLNAKAFTAKTLLDKWDLEFTSPLFIANITNSEFYQDPINAAMKKVVVNLNFTHPVDAAKLEKSITLKMRSNKNSLLSFGSDKIPFVVSYDKLKLNAYIHSAPLAIPKDDSVLEVTIDEGIKAAAGGKAFETALTQSVNVPGLYSLMINEVSPIVVSNDQNEPEQILLLNASAAVNEKDMASHIKAWVLPRNKLVSTPEELKYPHAWSNTKDITEAVLAAGKPLPLEAIPAERENIEAHSFKYKADVGSYIYVQIDKGLKSFGGYQLGATQQHILQVPVFPAEVKILSQGSLLALSGERKVAVLARDLPGLQMEIGRILPGQLQHLITQSSGNFSNPSFNYYIDGDNLSERFEKSIPLNLEAGKAHYEALDLSEYLSKGEEKRGVFLLTVRGYKPKKEANADGSEQADDSTDYNSSENQNPEAFVDKRLILVTDLGLIAKKELDGSQVVYVQSIHTGLPVAGAAVEVIAKNGQAIFSQTTDANGRVNFAKLDGLQRERSPILYIVKKAGDLSFLPINHYDRNLDYSRFDVGGIANATSSDSLNAYLFSDRGIYRPGDTMHIGMIVKTATWAKALDGLPLQAEVLDARGLVVKTQMVKLGAGGFNELEYKTLETSPTGTYNINLYSVKDGNAYQQLGSVSVKVQEFQPDRMKVKALFAKEATLYPENTEGWLNPKDLKANINVQNLFGTPAENRRVTATMTLSPAYPAFSQYADFAFYDPLRAKEGYSEKLSDATSNAQGVAEFALGLEKYTKATYRLNIVAQAYEAGGGRSVSAEVATLISEQPYLIGFKADGDLNYVSKASKRSVNLIAVNSTLQKVVAEGLSLNLIERKYVSVLTKQGSGTFKYESRKKEVLIKASPYSIKAAGNSLALATETPGDFAYVLKNKDGLELNRVEYSVAGLGNVSRSLQRNAELQLVLDKKDYAPGQEISVSIRAPYVGAGLITIERDKVYAQQWFKADSQASVQKIKLPADFEGNGYVSVQFVRDPSSDEIFTSPLSYGVVPFVTSLAQRTNTLKLSSQPLIKPGQVLKMKLDAAKPGRAVVFAVDEGILQVARYHNPDALGFFFQKRQLEVSTSQILDLILPEFKKIMAATAPGGDADGALGKHLNPFKRKTDKPAVYWSGIVDVTGSKEFSYTVPETFNGKMRIIAVMVNDASIGITTSDALVRGDFVLSPNAPLTVTPGDIFDVSVGVANNVKGSGKDAAVTLNLVPSSAFELVGSAKQVLKISEMHESTGLYKLKVKEGAAAKLGSARIEFTANIGDKSAKLGTEISVRPSTPHITIMQTGSFKGDTQVNVKRTMFAEYRKQQASVSPLPLVASGGLLEYLANYEHSCTEQLVSQVMPIIVLKKRPELLASISTKKGNFENALSVLRTRQNAEGGFGLWDASVGADEFASVYAVHMMLEARDHANVGEEVPADMLKKGLEYLQTLAASPAENLDAVRVRAYATYLLTREGTVTTPLLASLRSTLDAKALTDSSFKEWRSDLAAAYLAASYQLLQQHAVASDLMAKPVKLLNASSQKPIYGHYYDDVVRNAQTLYLVSRHFPDRVKDISSGALNNIMQPISEGRFNTLSSSYALLGFDAYANVAGTKVAGQMGISAIDKQGKITALKLQENSIAPLVNFSPDTVRLKLQGPSGLPLFYAVTESGFDVKPPTTALKQGMEIIREYTDDKGAALKSITMGDEITVHIKIRSIDGNVDDVAIVDLLPGGFEPVLQAAVSETDSSISQGGQGSEDGYNEGEGQAPETSSWTSPLGIGGGWQPSYADIREDRIVFYGAVTNTITEFTYKIKATNSGQFVVPPAYAESMYNRLLQARSLPANLVVGRAGK</sequence>
<dbReference type="Gene3D" id="2.60.40.3710">
    <property type="match status" value="1"/>
</dbReference>
<accession>D7DNP2</accession>
<dbReference type="SUPFAM" id="SSF48239">
    <property type="entry name" value="Terpenoid cyclases/Protein prenyltransferases"/>
    <property type="match status" value="1"/>
</dbReference>
<dbReference type="Pfam" id="PF07703">
    <property type="entry name" value="A2M_BRD"/>
    <property type="match status" value="1"/>
</dbReference>
<evidence type="ECO:0000256" key="3">
    <source>
        <dbReference type="SAM" id="MobiDB-lite"/>
    </source>
</evidence>
<dbReference type="eggNOG" id="COG2373">
    <property type="taxonomic scope" value="Bacteria"/>
</dbReference>
<keyword evidence="4" id="KW-0812">Transmembrane</keyword>
<gene>
    <name evidence="7" type="ordered locus">M301_0675</name>
</gene>
<dbReference type="KEGG" id="meh:M301_0675"/>
<dbReference type="InterPro" id="IPR041246">
    <property type="entry name" value="Bact_MG10"/>
</dbReference>
<keyword evidence="2" id="KW-0732">Signal</keyword>
<dbReference type="SMART" id="SM01360">
    <property type="entry name" value="A2M"/>
    <property type="match status" value="1"/>
</dbReference>
<dbReference type="HOGENOM" id="CLU_000965_2_0_4"/>
<dbReference type="Gene3D" id="2.60.40.1930">
    <property type="match status" value="1"/>
</dbReference>
<dbReference type="CDD" id="cd02891">
    <property type="entry name" value="A2M_like"/>
    <property type="match status" value="1"/>
</dbReference>
<comment type="similarity">
    <text evidence="1">Belongs to the protease inhibitor I39 (alpha-2-macroglobulin) family. Bacterial alpha-2-macroglobulin subfamily.</text>
</comment>
<feature type="domain" description="Alpha-2-macroglobulin bait region" evidence="5">
    <location>
        <begin position="1083"/>
        <end position="1222"/>
    </location>
</feature>
<feature type="transmembrane region" description="Helical" evidence="4">
    <location>
        <begin position="62"/>
        <end position="83"/>
    </location>
</feature>
<dbReference type="SMART" id="SM01359">
    <property type="entry name" value="A2M_N_2"/>
    <property type="match status" value="1"/>
</dbReference>
<dbReference type="GO" id="GO:0004866">
    <property type="term" value="F:endopeptidase inhibitor activity"/>
    <property type="evidence" value="ECO:0007669"/>
    <property type="project" value="InterPro"/>
</dbReference>
<reference evidence="8" key="1">
    <citation type="submission" date="2010-05" db="EMBL/GenBank/DDBJ databases">
        <title>Complete sequence of Methylotenera sp. 301.</title>
        <authorList>
            <person name="Lucas S."/>
            <person name="Copeland A."/>
            <person name="Lapidus A."/>
            <person name="Cheng J.-F."/>
            <person name="Bruce D."/>
            <person name="Goodwin L."/>
            <person name="Pitluck S."/>
            <person name="Clum A."/>
            <person name="Land M."/>
            <person name="Hauser L."/>
            <person name="Kyrpides N."/>
            <person name="Ivanova N."/>
            <person name="Chistoservova L."/>
            <person name="Kalyuzhnaya M."/>
            <person name="Woyke T."/>
        </authorList>
    </citation>
    <scope>NUCLEOTIDE SEQUENCE [LARGE SCALE GENOMIC DNA]</scope>
    <source>
        <strain evidence="8">301</strain>
    </source>
</reference>
<proteinExistence type="inferred from homology"/>
<dbReference type="InterPro" id="IPR001599">
    <property type="entry name" value="Macroglobln_a2"/>
</dbReference>